<protein>
    <submittedName>
        <fullName evidence="1">Uncharacterized protein</fullName>
    </submittedName>
</protein>
<reference evidence="1" key="2">
    <citation type="submission" date="2021-08" db="EMBL/GenBank/DDBJ databases">
        <authorList>
            <person name="Tani A."/>
            <person name="Ola A."/>
            <person name="Ogura Y."/>
            <person name="Katsura K."/>
            <person name="Hayashi T."/>
        </authorList>
    </citation>
    <scope>NUCLEOTIDE SEQUENCE</scope>
    <source>
        <strain evidence="1">DSM 19015</strain>
    </source>
</reference>
<dbReference type="EMBL" id="BPQP01000001">
    <property type="protein sequence ID" value="GJD92917.1"/>
    <property type="molecule type" value="Genomic_DNA"/>
</dbReference>
<evidence type="ECO:0000313" key="1">
    <source>
        <dbReference type="EMBL" id="GJD92917.1"/>
    </source>
</evidence>
<keyword evidence="2" id="KW-1185">Reference proteome</keyword>
<gene>
    <name evidence="1" type="ORF">OCOJLMKI_0100</name>
</gene>
<dbReference type="RefSeq" id="WP_238242019.1">
    <property type="nucleotide sequence ID" value="NZ_BPQP01000001.1"/>
</dbReference>
<proteinExistence type="predicted"/>
<evidence type="ECO:0000313" key="2">
    <source>
        <dbReference type="Proteomes" id="UP001055125"/>
    </source>
</evidence>
<organism evidence="1 2">
    <name type="scientific">Methylobacterium iners</name>
    <dbReference type="NCBI Taxonomy" id="418707"/>
    <lineage>
        <taxon>Bacteria</taxon>
        <taxon>Pseudomonadati</taxon>
        <taxon>Pseudomonadota</taxon>
        <taxon>Alphaproteobacteria</taxon>
        <taxon>Hyphomicrobiales</taxon>
        <taxon>Methylobacteriaceae</taxon>
        <taxon>Methylobacterium</taxon>
    </lineage>
</organism>
<sequence length="106" mass="10503">MDTTDSFAPKPKGTIAIAATVATAATALATNDQVRIVNNGPSDCRVEFGKADTVAATKPVVGGALGSVLLKAGTVEIFSVPPNTTHIATLGETGNAALEVTPGVGL</sequence>
<comment type="caution">
    <text evidence="1">The sequence shown here is derived from an EMBL/GenBank/DDBJ whole genome shotgun (WGS) entry which is preliminary data.</text>
</comment>
<name>A0ABQ4RRV7_9HYPH</name>
<reference evidence="1" key="1">
    <citation type="journal article" date="2021" name="Front. Microbiol.">
        <title>Comprehensive Comparative Genomics and Phenotyping of Methylobacterium Species.</title>
        <authorList>
            <person name="Alessa O."/>
            <person name="Ogura Y."/>
            <person name="Fujitani Y."/>
            <person name="Takami H."/>
            <person name="Hayashi T."/>
            <person name="Sahin N."/>
            <person name="Tani A."/>
        </authorList>
    </citation>
    <scope>NUCLEOTIDE SEQUENCE</scope>
    <source>
        <strain evidence="1">DSM 19015</strain>
    </source>
</reference>
<accession>A0ABQ4RRV7</accession>
<dbReference type="Proteomes" id="UP001055125">
    <property type="component" value="Unassembled WGS sequence"/>
</dbReference>